<dbReference type="GO" id="GO:0003677">
    <property type="term" value="F:DNA binding"/>
    <property type="evidence" value="ECO:0007669"/>
    <property type="project" value="InterPro"/>
</dbReference>
<dbReference type="InterPro" id="IPR013762">
    <property type="entry name" value="Integrase-like_cat_sf"/>
</dbReference>
<dbReference type="SUPFAM" id="SSF56349">
    <property type="entry name" value="DNA breaking-rejoining enzymes"/>
    <property type="match status" value="1"/>
</dbReference>
<dbReference type="InterPro" id="IPR003582">
    <property type="entry name" value="ShKT_dom"/>
</dbReference>
<feature type="compositionally biased region" description="Basic residues" evidence="1">
    <location>
        <begin position="287"/>
        <end position="297"/>
    </location>
</feature>
<dbReference type="Gene3D" id="1.10.443.10">
    <property type="entry name" value="Intergrase catalytic core"/>
    <property type="match status" value="1"/>
</dbReference>
<organism evidence="2 3">
    <name type="scientific">Symbiodinium microadriaticum</name>
    <name type="common">Dinoflagellate</name>
    <name type="synonym">Zooxanthella microadriatica</name>
    <dbReference type="NCBI Taxonomy" id="2951"/>
    <lineage>
        <taxon>Eukaryota</taxon>
        <taxon>Sar</taxon>
        <taxon>Alveolata</taxon>
        <taxon>Dinophyceae</taxon>
        <taxon>Suessiales</taxon>
        <taxon>Symbiodiniaceae</taxon>
        <taxon>Symbiodinium</taxon>
    </lineage>
</organism>
<evidence type="ECO:0000313" key="2">
    <source>
        <dbReference type="EMBL" id="OLP81691.1"/>
    </source>
</evidence>
<comment type="caution">
    <text evidence="2">The sequence shown here is derived from an EMBL/GenBank/DDBJ whole genome shotgun (WGS) entry which is preliminary data.</text>
</comment>
<dbReference type="EMBL" id="LSRX01001258">
    <property type="protein sequence ID" value="OLP81691.1"/>
    <property type="molecule type" value="Genomic_DNA"/>
</dbReference>
<protein>
    <submittedName>
        <fullName evidence="2">Uncharacterized protein</fullName>
    </submittedName>
</protein>
<evidence type="ECO:0000313" key="3">
    <source>
        <dbReference type="Proteomes" id="UP000186817"/>
    </source>
</evidence>
<gene>
    <name evidence="2" type="ORF">AK812_SmicGene37748</name>
</gene>
<accession>A0A1Q9CFJ3</accession>
<keyword evidence="3" id="KW-1185">Reference proteome</keyword>
<feature type="region of interest" description="Disordered" evidence="1">
    <location>
        <begin position="256"/>
        <end position="315"/>
    </location>
</feature>
<dbReference type="GO" id="GO:0006310">
    <property type="term" value="P:DNA recombination"/>
    <property type="evidence" value="ECO:0007669"/>
    <property type="project" value="InterPro"/>
</dbReference>
<dbReference type="InterPro" id="IPR011010">
    <property type="entry name" value="DNA_brk_join_enz"/>
</dbReference>
<evidence type="ECO:0000256" key="1">
    <source>
        <dbReference type="SAM" id="MobiDB-lite"/>
    </source>
</evidence>
<dbReference type="OrthoDB" id="408589at2759"/>
<sequence length="776" mass="86222">MERSAVGTMIAPCTLVISGRVICCHSPLWNERRHRADEINRTIGALNSMFGGQGAGNDYGSLDYKLRGASGVQQEALDFVSKAVSAMGSPPEGLTCSEALRQLRATSGYVEDQATGALAPYVPGNVSLPEEGWRPIALDALWGQDGRESVGSYVQQQLLPADEVETSKNLRLFTNMSLLVQGSENLIAFRKRFMEKKLASSGGRSRRLVGHMTFISLARFLWEMKIVIQELRFCGVPMVIHRGINLVIPSEAQLEKRGRSHVRSTRPAPTAARSELSWETVENSTVRRSHVKRKRQASRAGASSTTPGMTVLEEASVSKGTRDRYAKIWTVLKPLVTGRTGRLLPKIEVEQKMCEYLKDMYMDGEDIASAQYTVAALMFYNPSLRSKGMTALPRVKQSLTGWKRLAPEKSRLPIPFEALALIFRCLVQSGRREIGLFLLVSFMLYLRPSEGLRLRAQDVVRPSRTHGAFSFWTFILHPQEMQIPSKTREFDESLQLDLGYHNEVGSALSRVFNMAAKDPEEKIFKFGLEEANQALEDAAATVGLQKLGALHLYRLRHGGASHDFVHKLRDLGSIQLRGRWKSMASVRRYQKGARLAQLFNSLDSDVQSACLDAAKKLPSILRSLRCPPPLRSDEQKYYTVYDAKRWQVGVGLARHSAQKRTGSLVQDGASAQKKTEPEVCEDDNKNMVWNHLPGCKSFASMGYCHRFPPLARKYCRLSCALCTAATSVKTSPADLIEEKDLQESSPAPVQVAGSGMRLSGARRGVVKLRTLGTDET</sequence>
<reference evidence="2 3" key="1">
    <citation type="submission" date="2016-02" db="EMBL/GenBank/DDBJ databases">
        <title>Genome analysis of coral dinoflagellate symbionts highlights evolutionary adaptations to a symbiotic lifestyle.</title>
        <authorList>
            <person name="Aranda M."/>
            <person name="Li Y."/>
            <person name="Liew Y.J."/>
            <person name="Baumgarten S."/>
            <person name="Simakov O."/>
            <person name="Wilson M."/>
            <person name="Piel J."/>
            <person name="Ashoor H."/>
            <person name="Bougouffa S."/>
            <person name="Bajic V.B."/>
            <person name="Ryu T."/>
            <person name="Ravasi T."/>
            <person name="Bayer T."/>
            <person name="Micklem G."/>
            <person name="Kim H."/>
            <person name="Bhak J."/>
            <person name="Lajeunesse T.C."/>
            <person name="Voolstra C.R."/>
        </authorList>
    </citation>
    <scope>NUCLEOTIDE SEQUENCE [LARGE SCALE GENOMIC DNA]</scope>
    <source>
        <strain evidence="2 3">CCMP2467</strain>
    </source>
</reference>
<proteinExistence type="predicted"/>
<dbReference type="GO" id="GO:0015074">
    <property type="term" value="P:DNA integration"/>
    <property type="evidence" value="ECO:0007669"/>
    <property type="project" value="InterPro"/>
</dbReference>
<dbReference type="AlphaFoldDB" id="A0A1Q9CFJ3"/>
<name>A0A1Q9CFJ3_SYMMI</name>
<dbReference type="PROSITE" id="PS51670">
    <property type="entry name" value="SHKT"/>
    <property type="match status" value="1"/>
</dbReference>
<dbReference type="Proteomes" id="UP000186817">
    <property type="component" value="Unassembled WGS sequence"/>
</dbReference>